<protein>
    <recommendedName>
        <fullName evidence="3">DUF4303 domain-containing protein</fullName>
    </recommendedName>
</protein>
<evidence type="ECO:0000313" key="1">
    <source>
        <dbReference type="EMBL" id="SOC44246.1"/>
    </source>
</evidence>
<dbReference type="EMBL" id="OBQC01000019">
    <property type="protein sequence ID" value="SOC44246.1"/>
    <property type="molecule type" value="Genomic_DNA"/>
</dbReference>
<name>A0A285UU68_9BACL</name>
<reference evidence="2" key="1">
    <citation type="submission" date="2017-08" db="EMBL/GenBank/DDBJ databases">
        <authorList>
            <person name="Varghese N."/>
            <person name="Submissions S."/>
        </authorList>
    </citation>
    <scope>NUCLEOTIDE SEQUENCE [LARGE SCALE GENOMIC DNA]</scope>
    <source>
        <strain evidence="2">JC23</strain>
    </source>
</reference>
<gene>
    <name evidence="1" type="ORF">SAMN05877842_11961</name>
</gene>
<evidence type="ECO:0000313" key="2">
    <source>
        <dbReference type="Proteomes" id="UP000219252"/>
    </source>
</evidence>
<dbReference type="RefSeq" id="WP_097151062.1">
    <property type="nucleotide sequence ID" value="NZ_OBQC01000019.1"/>
</dbReference>
<organism evidence="1 2">
    <name type="scientific">Ureibacillus acetophenoni</name>
    <dbReference type="NCBI Taxonomy" id="614649"/>
    <lineage>
        <taxon>Bacteria</taxon>
        <taxon>Bacillati</taxon>
        <taxon>Bacillota</taxon>
        <taxon>Bacilli</taxon>
        <taxon>Bacillales</taxon>
        <taxon>Caryophanaceae</taxon>
        <taxon>Ureibacillus</taxon>
    </lineage>
</organism>
<dbReference type="OrthoDB" id="2603950at2"/>
<dbReference type="Proteomes" id="UP000219252">
    <property type="component" value="Unassembled WGS sequence"/>
</dbReference>
<sequence>MDKKQLMNDLKQIVLKEVPNAVKKITLENEDKVCYISLLGTDDEPVLGLIQLGIESYRNEIINEVGIDDKWTIWNSGEMPVDYQTVIDENHPEFREKQELLVKAFGDDWEDLWEDCQTLRFELAQELNQYNWSEILPITEDFVVYSDWEAIDVTNGDLERSIPIEKLNIIKDKQLI</sequence>
<proteinExistence type="predicted"/>
<dbReference type="AlphaFoldDB" id="A0A285UU68"/>
<evidence type="ECO:0008006" key="3">
    <source>
        <dbReference type="Google" id="ProtNLM"/>
    </source>
</evidence>
<accession>A0A285UU68</accession>
<keyword evidence="2" id="KW-1185">Reference proteome</keyword>